<comment type="caution">
    <text evidence="2">The sequence shown here is derived from an EMBL/GenBank/DDBJ whole genome shotgun (WGS) entry which is preliminary data.</text>
</comment>
<keyword evidence="3" id="KW-1185">Reference proteome</keyword>
<name>A0ABQ0AA67_9GAMM</name>
<dbReference type="Proteomes" id="UP001465153">
    <property type="component" value="Unassembled WGS sequence"/>
</dbReference>
<accession>A0ABQ0AA67</accession>
<protein>
    <recommendedName>
        <fullName evidence="1">CheW-like domain-containing protein</fullName>
    </recommendedName>
</protein>
<feature type="domain" description="CheW-like" evidence="1">
    <location>
        <begin position="321"/>
        <end position="458"/>
    </location>
</feature>
<dbReference type="InterPro" id="IPR002545">
    <property type="entry name" value="CheW-lke_dom"/>
</dbReference>
<gene>
    <name evidence="2" type="ORF">NBRC116591_23730</name>
</gene>
<reference evidence="2 3" key="1">
    <citation type="submission" date="2024-04" db="EMBL/GenBank/DDBJ databases">
        <title>Draft genome sequence of Sessilibacter corallicola NBRC 116591.</title>
        <authorList>
            <person name="Miyakawa T."/>
            <person name="Kusuya Y."/>
            <person name="Miura T."/>
        </authorList>
    </citation>
    <scope>NUCLEOTIDE SEQUENCE [LARGE SCALE GENOMIC DNA]</scope>
    <source>
        <strain evidence="2 3">KU-00831-HH</strain>
    </source>
</reference>
<organism evidence="2 3">
    <name type="scientific">Sessilibacter corallicola</name>
    <dbReference type="NCBI Taxonomy" id="2904075"/>
    <lineage>
        <taxon>Bacteria</taxon>
        <taxon>Pseudomonadati</taxon>
        <taxon>Pseudomonadota</taxon>
        <taxon>Gammaproteobacteria</taxon>
        <taxon>Cellvibrionales</taxon>
        <taxon>Cellvibrionaceae</taxon>
        <taxon>Sessilibacter</taxon>
    </lineage>
</organism>
<evidence type="ECO:0000259" key="1">
    <source>
        <dbReference type="PROSITE" id="PS50851"/>
    </source>
</evidence>
<dbReference type="EMBL" id="BAABWN010000007">
    <property type="protein sequence ID" value="GAA6168562.1"/>
    <property type="molecule type" value="Genomic_DNA"/>
</dbReference>
<dbReference type="Pfam" id="PF01584">
    <property type="entry name" value="CheW"/>
    <property type="match status" value="1"/>
</dbReference>
<sequence length="475" mass="52953">MVKVDAEETSGGALESYFSDLLDPALTESELEKRLAQARLDKSNALNGGPKGTDNIVSLSSHVTNALKKTETAKKTETLKKTDGYKKAAVQAEPNNVAPSSEYNNKTEAANQSVNVHISLLKKWLNLVELQAYSVDFNPEYSIAITLPKKPIVSIKTYPVNNNFDKNDPDINDPVANNSVRKPSNISFSDNANPEEKIILDDLAVEESKEDKIVQPKLQEKPTLERTDNNELDIAIDLKNRNEQLQKLLNDSALKSALIQSTDVDLLPKAATATKLETDVKTDTSVITEATLKLETNVKTELEQEITQHQAVPTSHWLKDEIDILLFRINDLELALPLVTLGRVQIIGESLSAPFGQIHWVLGLLPSKKGMIQVVDSAEFLLPEQNTRDASKPYSYLISFDQSKWALAVDEIGESIRLDKERIKWRTRESATPWFTGTLRDRMCTILDPVKLQAELSNYDKTGQGQRKKQLPING</sequence>
<dbReference type="InterPro" id="IPR036061">
    <property type="entry name" value="CheW-like_dom_sf"/>
</dbReference>
<evidence type="ECO:0000313" key="3">
    <source>
        <dbReference type="Proteomes" id="UP001465153"/>
    </source>
</evidence>
<dbReference type="PROSITE" id="PS50851">
    <property type="entry name" value="CHEW"/>
    <property type="match status" value="1"/>
</dbReference>
<dbReference type="SMART" id="SM00260">
    <property type="entry name" value="CheW"/>
    <property type="match status" value="1"/>
</dbReference>
<evidence type="ECO:0000313" key="2">
    <source>
        <dbReference type="EMBL" id="GAA6168562.1"/>
    </source>
</evidence>
<dbReference type="SUPFAM" id="SSF50341">
    <property type="entry name" value="CheW-like"/>
    <property type="match status" value="1"/>
</dbReference>
<proteinExistence type="predicted"/>